<reference evidence="1 2" key="1">
    <citation type="submission" date="2022-07" db="EMBL/GenBank/DDBJ databases">
        <title>Fecal culturing of patients with breast cancer.</title>
        <authorList>
            <person name="Teng N.M.Y."/>
            <person name="Kiu R."/>
            <person name="Evans R."/>
            <person name="Baker D.J."/>
            <person name="Zenner C."/>
            <person name="Robinson S.D."/>
            <person name="Hall L.J."/>
        </authorList>
    </citation>
    <scope>NUCLEOTIDE SEQUENCE [LARGE SCALE GENOMIC DNA]</scope>
    <source>
        <strain evidence="1 2">LH1063</strain>
    </source>
</reference>
<dbReference type="RefSeq" id="WP_255026462.1">
    <property type="nucleotide sequence ID" value="NZ_JANDHW010000004.1"/>
</dbReference>
<gene>
    <name evidence="1" type="ORF">NMU02_05745</name>
</gene>
<protein>
    <submittedName>
        <fullName evidence="1">Uncharacterized protein</fullName>
    </submittedName>
</protein>
<organism evidence="1 2">
    <name type="scientific">Coprobacter tertius</name>
    <dbReference type="NCBI Taxonomy" id="2944915"/>
    <lineage>
        <taxon>Bacteria</taxon>
        <taxon>Pseudomonadati</taxon>
        <taxon>Bacteroidota</taxon>
        <taxon>Bacteroidia</taxon>
        <taxon>Bacteroidales</taxon>
        <taxon>Barnesiellaceae</taxon>
        <taxon>Coprobacter</taxon>
    </lineage>
</organism>
<accession>A0ABT1MG29</accession>
<proteinExistence type="predicted"/>
<name>A0ABT1MG29_9BACT</name>
<evidence type="ECO:0000313" key="1">
    <source>
        <dbReference type="EMBL" id="MCP9611590.1"/>
    </source>
</evidence>
<keyword evidence="2" id="KW-1185">Reference proteome</keyword>
<comment type="caution">
    <text evidence="1">The sequence shown here is derived from an EMBL/GenBank/DDBJ whole genome shotgun (WGS) entry which is preliminary data.</text>
</comment>
<dbReference type="EMBL" id="JANDHW010000004">
    <property type="protein sequence ID" value="MCP9611590.1"/>
    <property type="molecule type" value="Genomic_DNA"/>
</dbReference>
<dbReference type="Proteomes" id="UP001205603">
    <property type="component" value="Unassembled WGS sequence"/>
</dbReference>
<evidence type="ECO:0000313" key="2">
    <source>
        <dbReference type="Proteomes" id="UP001205603"/>
    </source>
</evidence>
<sequence>MPYRRLPNTDNARLKALECALNKGDTASISDLAVSFHVINEAKTFLPFFKMARERYRQYFSEQVKANRKYQMQIKKARMYVSHFIQVLHFCVIRREMKTESLAFYHLSDSNLSVPNLMSENALMKWGVRVIEGETTRIRQGGTPIYNPTIAKVKVHFDIFKESYNNQKNYRSNTARALSELVALRDKADRIILEIWNQVESSYADLPPKERLKKCKEYGLIYYYRKNEIKE</sequence>